<accession>A0A2T4AKX6</accession>
<dbReference type="AlphaFoldDB" id="A0A2T4AKX6"/>
<sequence length="262" mass="29245">MSFDESFLSPRGLLVNNNSNFVCHGPNFSKLQQATQATLRLPYDDQRIRYVAGFTDKGMQELYSDILIPIMDDFYKITHQSMVLESGYRSVGDVCKHILGLAAATQMDYDKIFDALERLYGQESDNDSLREEVQAKMKERIDKLASLSDIATDVTNSLRDAIGNATEAQILVKKIGADLSSQSTIERLRACHEGERDSEDFDNDCNALGILQGIIDKQNMQDDSGGSMDNLQHAEPPSISGMISLHCPPMWRNIQNLDQGLS</sequence>
<dbReference type="GeneID" id="36625530"/>
<reference evidence="1 2" key="1">
    <citation type="submission" date="2016-07" db="EMBL/GenBank/DDBJ databases">
        <title>Multiple horizontal gene transfer events from other fungi enriched the ability of initially mycotrophic Trichoderma (Ascomycota) to feed on dead plant biomass.</title>
        <authorList>
            <consortium name="DOE Joint Genome Institute"/>
            <person name="Aerts A."/>
            <person name="Atanasova L."/>
            <person name="Chenthamara K."/>
            <person name="Zhang J."/>
            <person name="Grujic M."/>
            <person name="Henrissat B."/>
            <person name="Kuo A."/>
            <person name="Salamov A."/>
            <person name="Lipzen A."/>
            <person name="Labutti K."/>
            <person name="Barry K."/>
            <person name="Miao Y."/>
            <person name="Rahimi M.J."/>
            <person name="Shen Q."/>
            <person name="Grigoriev I.V."/>
            <person name="Kubicek C.P."/>
            <person name="Druzhinina I.S."/>
        </authorList>
    </citation>
    <scope>NUCLEOTIDE SEQUENCE [LARGE SCALE GENOMIC DNA]</scope>
    <source>
        <strain evidence="1 2">CBS 226.95</strain>
    </source>
</reference>
<dbReference type="EMBL" id="KZ679677">
    <property type="protein sequence ID" value="PTB57740.1"/>
    <property type="molecule type" value="Genomic_DNA"/>
</dbReference>
<dbReference type="RefSeq" id="XP_024777417.1">
    <property type="nucleotide sequence ID" value="XM_024916961.1"/>
</dbReference>
<evidence type="ECO:0000313" key="2">
    <source>
        <dbReference type="Proteomes" id="UP000241690"/>
    </source>
</evidence>
<dbReference type="Proteomes" id="UP000241690">
    <property type="component" value="Unassembled WGS sequence"/>
</dbReference>
<name>A0A2T4AKX6_TRIHA</name>
<protein>
    <submittedName>
        <fullName evidence="1">Uncharacterized protein</fullName>
    </submittedName>
</protein>
<keyword evidence="2" id="KW-1185">Reference proteome</keyword>
<proteinExistence type="predicted"/>
<organism evidence="1 2">
    <name type="scientific">Trichoderma harzianum CBS 226.95</name>
    <dbReference type="NCBI Taxonomy" id="983964"/>
    <lineage>
        <taxon>Eukaryota</taxon>
        <taxon>Fungi</taxon>
        <taxon>Dikarya</taxon>
        <taxon>Ascomycota</taxon>
        <taxon>Pezizomycotina</taxon>
        <taxon>Sordariomycetes</taxon>
        <taxon>Hypocreomycetidae</taxon>
        <taxon>Hypocreales</taxon>
        <taxon>Hypocreaceae</taxon>
        <taxon>Trichoderma</taxon>
    </lineage>
</organism>
<gene>
    <name evidence="1" type="ORF">M431DRAFT_491979</name>
</gene>
<evidence type="ECO:0000313" key="1">
    <source>
        <dbReference type="EMBL" id="PTB57740.1"/>
    </source>
</evidence>